<accession>A0A543PKE7</accession>
<sequence>MATQDQRHPQAHDLAPGPLPLPEQDCRALYCPECGMPTWVEWRDMGHVKVRCFSRHWFLMLDERLP</sequence>
<proteinExistence type="predicted"/>
<reference evidence="1 2" key="1">
    <citation type="submission" date="2019-06" db="EMBL/GenBank/DDBJ databases">
        <title>Sequencing the genomes of 1000 actinobacteria strains.</title>
        <authorList>
            <person name="Klenk H.-P."/>
        </authorList>
    </citation>
    <scope>NUCLEOTIDE SEQUENCE [LARGE SCALE GENOMIC DNA]</scope>
    <source>
        <strain evidence="1 2">DSM 21776</strain>
    </source>
</reference>
<dbReference type="OrthoDB" id="3701098at2"/>
<dbReference type="RefSeq" id="WP_141823889.1">
    <property type="nucleotide sequence ID" value="NZ_BAAAQC010000010.1"/>
</dbReference>
<organism evidence="1 2">
    <name type="scientific">Humibacillus xanthopallidus</name>
    <dbReference type="NCBI Taxonomy" id="412689"/>
    <lineage>
        <taxon>Bacteria</taxon>
        <taxon>Bacillati</taxon>
        <taxon>Actinomycetota</taxon>
        <taxon>Actinomycetes</taxon>
        <taxon>Micrococcales</taxon>
        <taxon>Intrasporangiaceae</taxon>
        <taxon>Humibacillus</taxon>
    </lineage>
</organism>
<gene>
    <name evidence="1" type="ORF">FHX52_3767</name>
</gene>
<evidence type="ECO:0000313" key="2">
    <source>
        <dbReference type="Proteomes" id="UP000320085"/>
    </source>
</evidence>
<comment type="caution">
    <text evidence="1">The sequence shown here is derived from an EMBL/GenBank/DDBJ whole genome shotgun (WGS) entry which is preliminary data.</text>
</comment>
<evidence type="ECO:0000313" key="1">
    <source>
        <dbReference type="EMBL" id="TQN44551.1"/>
    </source>
</evidence>
<dbReference type="EMBL" id="VFQF01000003">
    <property type="protein sequence ID" value="TQN44551.1"/>
    <property type="molecule type" value="Genomic_DNA"/>
</dbReference>
<dbReference type="Proteomes" id="UP000320085">
    <property type="component" value="Unassembled WGS sequence"/>
</dbReference>
<name>A0A543PKE7_9MICO</name>
<protein>
    <submittedName>
        <fullName evidence="1">Uncharacterized protein</fullName>
    </submittedName>
</protein>
<dbReference type="AlphaFoldDB" id="A0A543PKE7"/>